<reference evidence="2" key="1">
    <citation type="submission" date="2023-12" db="EMBL/GenBank/DDBJ databases">
        <authorList>
            <person name="Brown T."/>
        </authorList>
    </citation>
    <scope>NUCLEOTIDE SEQUENCE</scope>
</reference>
<feature type="compositionally biased region" description="Gly residues" evidence="1">
    <location>
        <begin position="111"/>
        <end position="122"/>
    </location>
</feature>
<proteinExistence type="predicted"/>
<dbReference type="EMBL" id="OY882859">
    <property type="protein sequence ID" value="CAK6440545.1"/>
    <property type="molecule type" value="Genomic_DNA"/>
</dbReference>
<accession>A0ABN9ZU65</accession>
<feature type="compositionally biased region" description="Pro residues" evidence="1">
    <location>
        <begin position="1"/>
        <end position="27"/>
    </location>
</feature>
<evidence type="ECO:0000313" key="3">
    <source>
        <dbReference type="Proteomes" id="UP001314169"/>
    </source>
</evidence>
<keyword evidence="3" id="KW-1185">Reference proteome</keyword>
<organism evidence="2 3">
    <name type="scientific">Pipistrellus nathusii</name>
    <name type="common">Nathusius' pipistrelle</name>
    <dbReference type="NCBI Taxonomy" id="59473"/>
    <lineage>
        <taxon>Eukaryota</taxon>
        <taxon>Metazoa</taxon>
        <taxon>Chordata</taxon>
        <taxon>Craniata</taxon>
        <taxon>Vertebrata</taxon>
        <taxon>Euteleostomi</taxon>
        <taxon>Mammalia</taxon>
        <taxon>Eutheria</taxon>
        <taxon>Laurasiatheria</taxon>
        <taxon>Chiroptera</taxon>
        <taxon>Yangochiroptera</taxon>
        <taxon>Vespertilionidae</taxon>
        <taxon>Pipistrellus</taxon>
    </lineage>
</organism>
<protein>
    <submittedName>
        <fullName evidence="2">Uncharacterized protein</fullName>
    </submittedName>
</protein>
<evidence type="ECO:0000313" key="2">
    <source>
        <dbReference type="EMBL" id="CAK6440545.1"/>
    </source>
</evidence>
<feature type="region of interest" description="Disordered" evidence="1">
    <location>
        <begin position="1"/>
        <end position="45"/>
    </location>
</feature>
<evidence type="ECO:0000256" key="1">
    <source>
        <dbReference type="SAM" id="MobiDB-lite"/>
    </source>
</evidence>
<sequence>MDPLGPRPPPLRLGTPPLTPALAPPAPEDAGAPPRARHRRPESAQVVDAKDAAYLHGYFHRFAWPLTVTVCRALPGPVGGGSVPLRDPHRLRPPPPRPGTRGAGTSWAGAAGLGKGRGFPAA</sequence>
<gene>
    <name evidence="2" type="ORF">MPIPNATIZW_LOCUS8851</name>
</gene>
<name>A0ABN9ZU65_PIPNA</name>
<feature type="region of interest" description="Disordered" evidence="1">
    <location>
        <begin position="76"/>
        <end position="122"/>
    </location>
</feature>
<dbReference type="Proteomes" id="UP001314169">
    <property type="component" value="Chromosome 2"/>
</dbReference>